<evidence type="ECO:0000313" key="1">
    <source>
        <dbReference type="EMBL" id="MFC6005634.1"/>
    </source>
</evidence>
<dbReference type="RefSeq" id="WP_345716517.1">
    <property type="nucleotide sequence ID" value="NZ_BAABFP010000005.1"/>
</dbReference>
<dbReference type="EMBL" id="JBHSRD010000002">
    <property type="protein sequence ID" value="MFC6005634.1"/>
    <property type="molecule type" value="Genomic_DNA"/>
</dbReference>
<keyword evidence="2" id="KW-1185">Reference proteome</keyword>
<sequence>MSAPRVVLVLRGRLDGVRAWARSGLVPVWIVPDVAWTLVVPAGPAESAPPYDDPVALLGGRPVPGRLRPVMCFVADGPRAAVTLQRGRRQDARWLGWTGEIGPHRVDDLPLASPDLLAELAGVGAQARTDRRADLREALRPDGRSGADVVDDLLRALGLPGAGLTLGAVAAGDLPGAVRIEPDDKLVQRFDRYAADEARLSAQLEEGQ</sequence>
<proteinExistence type="predicted"/>
<organism evidence="1 2">
    <name type="scientific">Angustibacter luteus</name>
    <dbReference type="NCBI Taxonomy" id="658456"/>
    <lineage>
        <taxon>Bacteria</taxon>
        <taxon>Bacillati</taxon>
        <taxon>Actinomycetota</taxon>
        <taxon>Actinomycetes</taxon>
        <taxon>Kineosporiales</taxon>
        <taxon>Kineosporiaceae</taxon>
    </lineage>
</organism>
<evidence type="ECO:0000313" key="2">
    <source>
        <dbReference type="Proteomes" id="UP001596189"/>
    </source>
</evidence>
<comment type="caution">
    <text evidence="1">The sequence shown here is derived from an EMBL/GenBank/DDBJ whole genome shotgun (WGS) entry which is preliminary data.</text>
</comment>
<gene>
    <name evidence="1" type="ORF">ACFQDO_00685</name>
</gene>
<protein>
    <submittedName>
        <fullName evidence="1">Uncharacterized protein</fullName>
    </submittedName>
</protein>
<dbReference type="Proteomes" id="UP001596189">
    <property type="component" value="Unassembled WGS sequence"/>
</dbReference>
<accession>A0ABW1J9Z5</accession>
<reference evidence="2" key="1">
    <citation type="journal article" date="2019" name="Int. J. Syst. Evol. Microbiol.">
        <title>The Global Catalogue of Microorganisms (GCM) 10K type strain sequencing project: providing services to taxonomists for standard genome sequencing and annotation.</title>
        <authorList>
            <consortium name="The Broad Institute Genomics Platform"/>
            <consortium name="The Broad Institute Genome Sequencing Center for Infectious Disease"/>
            <person name="Wu L."/>
            <person name="Ma J."/>
        </authorList>
    </citation>
    <scope>NUCLEOTIDE SEQUENCE [LARGE SCALE GENOMIC DNA]</scope>
    <source>
        <strain evidence="2">KACC 14249</strain>
    </source>
</reference>
<name>A0ABW1J9Z5_9ACTN</name>